<dbReference type="Proteomes" id="UP000198900">
    <property type="component" value="Unassembled WGS sequence"/>
</dbReference>
<sequence length="203" mass="22256">MSSDRFFNWAVMSRVDLRWFCVGNVVCAGHASFRSRLINRGTLHALVGQPWRADRFFNWAVMSRVDLRWFCVGNVVCAGHASFRSRLINRGTLHALVGQAWRASLLGALGAQQSVAASSRPSSTLRTLPVGSVLVSGLHHAVASIEPQRKSVPSIHILCRMTASLRATATTARRCPRLFSSRLPQALSVHHEALRETSACAAV</sequence>
<comment type="caution">
    <text evidence="1">The sequence shown here is derived from an EMBL/GenBank/DDBJ whole genome shotgun (WGS) entry which is preliminary data.</text>
</comment>
<organism evidence="1 2">
    <name type="scientific">Paraburkholderia steynii</name>
    <dbReference type="NCBI Taxonomy" id="1245441"/>
    <lineage>
        <taxon>Bacteria</taxon>
        <taxon>Pseudomonadati</taxon>
        <taxon>Pseudomonadota</taxon>
        <taxon>Betaproteobacteria</taxon>
        <taxon>Burkholderiales</taxon>
        <taxon>Burkholderiaceae</taxon>
        <taxon>Paraburkholderia</taxon>
    </lineage>
</organism>
<evidence type="ECO:0000313" key="1">
    <source>
        <dbReference type="EMBL" id="SDH23772.1"/>
    </source>
</evidence>
<name>A0A7Z7FGM1_9BURK</name>
<proteinExistence type="predicted"/>
<reference evidence="1" key="1">
    <citation type="submission" date="2016-10" db="EMBL/GenBank/DDBJ databases">
        <authorList>
            <person name="Varghese N."/>
            <person name="Submissions S."/>
        </authorList>
    </citation>
    <scope>NUCLEOTIDE SEQUENCE [LARGE SCALE GENOMIC DNA]</scope>
    <source>
        <strain evidence="1">YR281</strain>
    </source>
</reference>
<dbReference type="AlphaFoldDB" id="A0A7Z7FGM1"/>
<evidence type="ECO:0000313" key="2">
    <source>
        <dbReference type="Proteomes" id="UP000198900"/>
    </source>
</evidence>
<accession>A0A7Z7FGM1</accession>
<dbReference type="EMBL" id="FNDI01000003">
    <property type="protein sequence ID" value="SDH23772.1"/>
    <property type="molecule type" value="Genomic_DNA"/>
</dbReference>
<gene>
    <name evidence="1" type="ORF">SAMN04487926_10310</name>
</gene>
<protein>
    <submittedName>
        <fullName evidence="1">Uncharacterized protein</fullName>
    </submittedName>
</protein>
<keyword evidence="2" id="KW-1185">Reference proteome</keyword>